<dbReference type="Gene3D" id="2.30.330.10">
    <property type="entry name" value="SpoA-like"/>
    <property type="match status" value="1"/>
</dbReference>
<name>A0ABT6QHT0_9PSED</name>
<evidence type="ECO:0000259" key="2">
    <source>
        <dbReference type="Pfam" id="PF01052"/>
    </source>
</evidence>
<proteinExistence type="inferred from homology"/>
<dbReference type="Pfam" id="PF01052">
    <property type="entry name" value="FliMN_C"/>
    <property type="match status" value="1"/>
</dbReference>
<comment type="similarity">
    <text evidence="1">Belongs to the FliN/MopA/SpaO family.</text>
</comment>
<dbReference type="Proteomes" id="UP001159100">
    <property type="component" value="Unassembled WGS sequence"/>
</dbReference>
<dbReference type="PANTHER" id="PTHR30034:SF6">
    <property type="entry name" value="YOP PROTEINS TRANSLOCATION PROTEIN Q"/>
    <property type="match status" value="1"/>
</dbReference>
<protein>
    <submittedName>
        <fullName evidence="3">Type III secretion system cytoplasmic ring protein SctQ</fullName>
    </submittedName>
</protein>
<organism evidence="3 4">
    <name type="scientific">Pseudomonas fungipugnans</name>
    <dbReference type="NCBI Taxonomy" id="3024217"/>
    <lineage>
        <taxon>Bacteria</taxon>
        <taxon>Pseudomonadati</taxon>
        <taxon>Pseudomonadota</taxon>
        <taxon>Gammaproteobacteria</taxon>
        <taxon>Pseudomonadales</taxon>
        <taxon>Pseudomonadaceae</taxon>
        <taxon>Pseudomonas</taxon>
    </lineage>
</organism>
<dbReference type="RefSeq" id="WP_282315038.1">
    <property type="nucleotide sequence ID" value="NZ_JARBWL010000001.1"/>
</dbReference>
<dbReference type="PANTHER" id="PTHR30034">
    <property type="entry name" value="FLAGELLAR MOTOR SWITCH PROTEIN FLIM"/>
    <property type="match status" value="1"/>
</dbReference>
<dbReference type="InterPro" id="IPR001543">
    <property type="entry name" value="FliN-like_C"/>
</dbReference>
<sequence>MKLPKLNQAEGQLLRKIGPGRQLELLDGVMTFTYGMGGGDGLIVHAEVLNQPVRFWIAAAHWCRWVRPMLDVPHWSAVPPELHDVLASWTLASAGAGLADSAVAWPTATTLEAAKVEAAPHWCLCFAQEDRQLQAWVLEAPLQWLDSLSQLFQPMDTQHASDRRTLPVALIAGWSPVDRSTLERLQPGDALLLQHAYRATEGQVGLFLSRPLATLSAPDVSTFTLETIMDDFNDWLDIAPGPAAADSPLGSDLLVTVVAQLGSLDVPLHQLAHLQVGDVLQGPARIDDCVTLKVAGKPLAHGLLLEIDGRLAVRIDRLC</sequence>
<accession>A0ABT6QHT0</accession>
<dbReference type="EMBL" id="JARBWL010000001">
    <property type="protein sequence ID" value="MDI2590448.1"/>
    <property type="molecule type" value="Genomic_DNA"/>
</dbReference>
<evidence type="ECO:0000313" key="4">
    <source>
        <dbReference type="Proteomes" id="UP001159100"/>
    </source>
</evidence>
<reference evidence="3 4" key="1">
    <citation type="submission" date="2023-02" db="EMBL/GenBank/DDBJ databases">
        <title>Pseudomonas chrutzelriedensis sp. nov., a potently antifungal strain isolated from moss.</title>
        <authorList>
            <person name="Schnyder A."/>
            <person name="Kalawong R."/>
            <person name="Eberl L."/>
            <person name="Agnoli K."/>
        </authorList>
    </citation>
    <scope>NUCLEOTIDE SEQUENCE [LARGE SCALE GENOMIC DNA]</scope>
    <source>
        <strain evidence="3 4">681</strain>
    </source>
</reference>
<evidence type="ECO:0000256" key="1">
    <source>
        <dbReference type="ARBA" id="ARBA00009226"/>
    </source>
</evidence>
<dbReference type="SUPFAM" id="SSF101801">
    <property type="entry name" value="Surface presentation of antigens (SPOA)"/>
    <property type="match status" value="1"/>
</dbReference>
<keyword evidence="4" id="KW-1185">Reference proteome</keyword>
<feature type="domain" description="Flagellar motor switch protein FliN-like C-terminal" evidence="2">
    <location>
        <begin position="252"/>
        <end position="317"/>
    </location>
</feature>
<comment type="caution">
    <text evidence="3">The sequence shown here is derived from an EMBL/GenBank/DDBJ whole genome shotgun (WGS) entry which is preliminary data.</text>
</comment>
<gene>
    <name evidence="3" type="primary">sctQ</name>
    <name evidence="3" type="ORF">POF45_03245</name>
</gene>
<dbReference type="NCBIfam" id="TIGR02551">
    <property type="entry name" value="SpaO_YscQ"/>
    <property type="match status" value="1"/>
</dbReference>
<dbReference type="InterPro" id="IPR036429">
    <property type="entry name" value="SpoA-like_sf"/>
</dbReference>
<evidence type="ECO:0000313" key="3">
    <source>
        <dbReference type="EMBL" id="MDI2590448.1"/>
    </source>
</evidence>
<dbReference type="InterPro" id="IPR013385">
    <property type="entry name" value="T3SS_SpaO/YscQ/SpaO"/>
</dbReference>